<comment type="caution">
    <text evidence="4">The sequence shown here is derived from an EMBL/GenBank/DDBJ whole genome shotgun (WGS) entry which is preliminary data.</text>
</comment>
<organism evidence="4 5">
    <name type="scientific">Propionigenium maris DSM 9537</name>
    <dbReference type="NCBI Taxonomy" id="1123000"/>
    <lineage>
        <taxon>Bacteria</taxon>
        <taxon>Fusobacteriati</taxon>
        <taxon>Fusobacteriota</taxon>
        <taxon>Fusobacteriia</taxon>
        <taxon>Fusobacteriales</taxon>
        <taxon>Fusobacteriaceae</taxon>
        <taxon>Propionigenium</taxon>
    </lineage>
</organism>
<dbReference type="GO" id="GO:0005829">
    <property type="term" value="C:cytosol"/>
    <property type="evidence" value="ECO:0007669"/>
    <property type="project" value="TreeGrafter"/>
</dbReference>
<dbReference type="CDD" id="cd13831">
    <property type="entry name" value="HU"/>
    <property type="match status" value="1"/>
</dbReference>
<dbReference type="SMART" id="SM00411">
    <property type="entry name" value="BHL"/>
    <property type="match status" value="1"/>
</dbReference>
<dbReference type="GO" id="GO:0003677">
    <property type="term" value="F:DNA binding"/>
    <property type="evidence" value="ECO:0007669"/>
    <property type="project" value="UniProtKB-KW"/>
</dbReference>
<dbReference type="InterPro" id="IPR010992">
    <property type="entry name" value="IHF-like_DNA-bd_dom_sf"/>
</dbReference>
<sequence>MTKKEFVKLFFEKGGFESKADAERKLDAFLGTVEEVLNEGEEVNFIGWGKFEVAERAARMGRNPKTGEEIQIEAKKVVKFKAGKKLNDKVN</sequence>
<gene>
    <name evidence="4" type="ORF">PM10SUCC1_27460</name>
</gene>
<keyword evidence="2 4" id="KW-0238">DNA-binding</keyword>
<dbReference type="AlphaFoldDB" id="A0A9W6GMV3"/>
<dbReference type="InterPro" id="IPR000119">
    <property type="entry name" value="Hist_DNA-bd"/>
</dbReference>
<name>A0A9W6GMV3_9FUSO</name>
<evidence type="ECO:0000256" key="1">
    <source>
        <dbReference type="ARBA" id="ARBA00023067"/>
    </source>
</evidence>
<dbReference type="PRINTS" id="PR01727">
    <property type="entry name" value="DNABINDINGHU"/>
</dbReference>
<dbReference type="Gene3D" id="4.10.520.10">
    <property type="entry name" value="IHF-like DNA-binding proteins"/>
    <property type="match status" value="1"/>
</dbReference>
<comment type="similarity">
    <text evidence="3">Belongs to the bacterial histone-like protein family.</text>
</comment>
<dbReference type="Proteomes" id="UP001144471">
    <property type="component" value="Unassembled WGS sequence"/>
</dbReference>
<dbReference type="RefSeq" id="WP_281836754.1">
    <property type="nucleotide sequence ID" value="NZ_BSDY01000015.1"/>
</dbReference>
<dbReference type="GO" id="GO:0030527">
    <property type="term" value="F:structural constituent of chromatin"/>
    <property type="evidence" value="ECO:0007669"/>
    <property type="project" value="InterPro"/>
</dbReference>
<accession>A0A9W6GMV3</accession>
<evidence type="ECO:0000313" key="5">
    <source>
        <dbReference type="Proteomes" id="UP001144471"/>
    </source>
</evidence>
<dbReference type="GO" id="GO:0030261">
    <property type="term" value="P:chromosome condensation"/>
    <property type="evidence" value="ECO:0007669"/>
    <property type="project" value="UniProtKB-KW"/>
</dbReference>
<dbReference type="PANTHER" id="PTHR33175:SF3">
    <property type="entry name" value="DNA-BINDING PROTEIN HU-BETA"/>
    <property type="match status" value="1"/>
</dbReference>
<dbReference type="PANTHER" id="PTHR33175">
    <property type="entry name" value="DNA-BINDING PROTEIN HU"/>
    <property type="match status" value="1"/>
</dbReference>
<dbReference type="Pfam" id="PF00216">
    <property type="entry name" value="Bac_DNA_binding"/>
    <property type="match status" value="1"/>
</dbReference>
<dbReference type="EMBL" id="BSDY01000015">
    <property type="protein sequence ID" value="GLI57232.1"/>
    <property type="molecule type" value="Genomic_DNA"/>
</dbReference>
<keyword evidence="1" id="KW-0226">DNA condensation</keyword>
<proteinExistence type="inferred from homology"/>
<reference evidence="4" key="1">
    <citation type="submission" date="2022-12" db="EMBL/GenBank/DDBJ databases">
        <title>Reference genome sequencing for broad-spectrum identification of bacterial and archaeal isolates by mass spectrometry.</title>
        <authorList>
            <person name="Sekiguchi Y."/>
            <person name="Tourlousse D.M."/>
        </authorList>
    </citation>
    <scope>NUCLEOTIDE SEQUENCE</scope>
    <source>
        <strain evidence="4">10succ1</strain>
    </source>
</reference>
<evidence type="ECO:0000256" key="3">
    <source>
        <dbReference type="RuleBase" id="RU003939"/>
    </source>
</evidence>
<dbReference type="SUPFAM" id="SSF47729">
    <property type="entry name" value="IHF-like DNA-binding proteins"/>
    <property type="match status" value="1"/>
</dbReference>
<evidence type="ECO:0000313" key="4">
    <source>
        <dbReference type="EMBL" id="GLI57232.1"/>
    </source>
</evidence>
<protein>
    <submittedName>
        <fullName evidence="4">DNA-binding protein</fullName>
    </submittedName>
</protein>
<evidence type="ECO:0000256" key="2">
    <source>
        <dbReference type="ARBA" id="ARBA00023125"/>
    </source>
</evidence>
<keyword evidence="5" id="KW-1185">Reference proteome</keyword>